<protein>
    <submittedName>
        <fullName evidence="1">Uncharacterized protein</fullName>
    </submittedName>
</protein>
<reference evidence="1" key="1">
    <citation type="journal article" date="2021" name="Environ. Microbiol.">
        <title>Gene family expansions and transcriptome signatures uncover fungal adaptations to wood decay.</title>
        <authorList>
            <person name="Hage H."/>
            <person name="Miyauchi S."/>
            <person name="Viragh M."/>
            <person name="Drula E."/>
            <person name="Min B."/>
            <person name="Chaduli D."/>
            <person name="Navarro D."/>
            <person name="Favel A."/>
            <person name="Norest M."/>
            <person name="Lesage-Meessen L."/>
            <person name="Balint B."/>
            <person name="Merenyi Z."/>
            <person name="de Eugenio L."/>
            <person name="Morin E."/>
            <person name="Martinez A.T."/>
            <person name="Baldrian P."/>
            <person name="Stursova M."/>
            <person name="Martinez M.J."/>
            <person name="Novotny C."/>
            <person name="Magnuson J.K."/>
            <person name="Spatafora J.W."/>
            <person name="Maurice S."/>
            <person name="Pangilinan J."/>
            <person name="Andreopoulos W."/>
            <person name="LaButti K."/>
            <person name="Hundley H."/>
            <person name="Na H."/>
            <person name="Kuo A."/>
            <person name="Barry K."/>
            <person name="Lipzen A."/>
            <person name="Henrissat B."/>
            <person name="Riley R."/>
            <person name="Ahrendt S."/>
            <person name="Nagy L.G."/>
            <person name="Grigoriev I.V."/>
            <person name="Martin F."/>
            <person name="Rosso M.N."/>
        </authorList>
    </citation>
    <scope>NUCLEOTIDE SEQUENCE</scope>
    <source>
        <strain evidence="1">CBS 384.51</strain>
    </source>
</reference>
<accession>A0ACB8TXR4</accession>
<dbReference type="EMBL" id="MU274922">
    <property type="protein sequence ID" value="KAI0086604.1"/>
    <property type="molecule type" value="Genomic_DNA"/>
</dbReference>
<gene>
    <name evidence="1" type="ORF">BDY19DRAFT_1016059</name>
</gene>
<sequence length="491" mass="54892">MAKSRNGPTSRRQMTQALPPAIELDVPRVIPLGRGQRELQPTERSLPFPFILIYYEPGQSIEKQNARLNAHRNRRLARLTPVAHQDAFNLEEEREMEEDPCAEDNSDSELTEDKLPDEDNDHQTFNERNISIPIRSEPHTQAGTASRPTKKLVCRTALSRIVLPIAASQPATQATKASYSKDHMNTVGNRHALPIEISDDDDDNTSETLAKRSKPKAGDYVGSHRAHLLRACSLFRVAISTRSAFPDGVELDQLAYDSFISADETEFGAQSEPNDNELKVIKARASQLRGQLVTNAKSLIKHTYGFASSIDGKGQEATIEVNRIKYDCYVDRAAFSYEVPGVRTPGTMFRNSIFLEVAQKTWFRHRRDEGIMFHDNFDSGSGFPLPALALIIVAVKNGLDEWKTDIHSPLDFTEKGYADEYLAILNTLRDWRDLTDQSGSQTAAKFQLEFLRRCRASVGICENVTVVPTNLQLTRADLLADEVVPTPAAAE</sequence>
<dbReference type="Proteomes" id="UP001055072">
    <property type="component" value="Unassembled WGS sequence"/>
</dbReference>
<evidence type="ECO:0000313" key="2">
    <source>
        <dbReference type="Proteomes" id="UP001055072"/>
    </source>
</evidence>
<proteinExistence type="predicted"/>
<keyword evidence="2" id="KW-1185">Reference proteome</keyword>
<comment type="caution">
    <text evidence="1">The sequence shown here is derived from an EMBL/GenBank/DDBJ whole genome shotgun (WGS) entry which is preliminary data.</text>
</comment>
<organism evidence="1 2">
    <name type="scientific">Irpex rosettiformis</name>
    <dbReference type="NCBI Taxonomy" id="378272"/>
    <lineage>
        <taxon>Eukaryota</taxon>
        <taxon>Fungi</taxon>
        <taxon>Dikarya</taxon>
        <taxon>Basidiomycota</taxon>
        <taxon>Agaricomycotina</taxon>
        <taxon>Agaricomycetes</taxon>
        <taxon>Polyporales</taxon>
        <taxon>Irpicaceae</taxon>
        <taxon>Irpex</taxon>
    </lineage>
</organism>
<name>A0ACB8TXR4_9APHY</name>
<evidence type="ECO:0000313" key="1">
    <source>
        <dbReference type="EMBL" id="KAI0086604.1"/>
    </source>
</evidence>